<organism evidence="5 6">
    <name type="scientific">Frateuria aurantia (strain ATCC 33424 / DSM 6220 / KCTC 2777 / LMG 1558 / NBRC 3245 / NCIMB 13370)</name>
    <name type="common">Acetobacter aurantius</name>
    <dbReference type="NCBI Taxonomy" id="767434"/>
    <lineage>
        <taxon>Bacteria</taxon>
        <taxon>Pseudomonadati</taxon>
        <taxon>Pseudomonadota</taxon>
        <taxon>Gammaproteobacteria</taxon>
        <taxon>Lysobacterales</taxon>
        <taxon>Rhodanobacteraceae</taxon>
        <taxon>Frateuria</taxon>
    </lineage>
</organism>
<evidence type="ECO:0000256" key="1">
    <source>
        <dbReference type="ARBA" id="ARBA00010333"/>
    </source>
</evidence>
<evidence type="ECO:0000259" key="4">
    <source>
        <dbReference type="SMART" id="SM00062"/>
    </source>
</evidence>
<dbReference type="OrthoDB" id="7241844at2"/>
<name>H8KYG4_FRAAD</name>
<dbReference type="EMBL" id="CP003350">
    <property type="protein sequence ID" value="AFC86968.1"/>
    <property type="molecule type" value="Genomic_DNA"/>
</dbReference>
<dbReference type="SUPFAM" id="SSF53850">
    <property type="entry name" value="Periplasmic binding protein-like II"/>
    <property type="match status" value="1"/>
</dbReference>
<dbReference type="HOGENOM" id="CLU_019602_18_4_6"/>
<dbReference type="Pfam" id="PF00497">
    <property type="entry name" value="SBP_bac_3"/>
    <property type="match status" value="1"/>
</dbReference>
<dbReference type="GO" id="GO:0030288">
    <property type="term" value="C:outer membrane-bounded periplasmic space"/>
    <property type="evidence" value="ECO:0007669"/>
    <property type="project" value="TreeGrafter"/>
</dbReference>
<proteinExistence type="inferred from homology"/>
<dbReference type="eggNOG" id="COG0834">
    <property type="taxonomic scope" value="Bacteria"/>
</dbReference>
<dbReference type="SMART" id="SM00062">
    <property type="entry name" value="PBPb"/>
    <property type="match status" value="1"/>
</dbReference>
<reference evidence="5" key="1">
    <citation type="submission" date="2012-02" db="EMBL/GenBank/DDBJ databases">
        <title>The complete genome of Frateuria aurantia DSM 6220.</title>
        <authorList>
            <consortium name="US DOE Joint Genome Institute (JGI-PGF)"/>
            <person name="Lucas S."/>
            <person name="Copeland A."/>
            <person name="Lapidus A."/>
            <person name="Glavina del Rio T."/>
            <person name="Dalin E."/>
            <person name="Tice H."/>
            <person name="Bruce D."/>
            <person name="Goodwin L."/>
            <person name="Pitluck S."/>
            <person name="Peters L."/>
            <person name="Ovchinnikova G."/>
            <person name="Teshima H."/>
            <person name="Kyrpides N."/>
            <person name="Mavromatis K."/>
            <person name="Ivanova N."/>
            <person name="Brettin T."/>
            <person name="Detter J.C."/>
            <person name="Han C."/>
            <person name="Larimer F."/>
            <person name="Land M."/>
            <person name="Hauser L."/>
            <person name="Markowitz V."/>
            <person name="Cheng J.-F."/>
            <person name="Hugenholtz P."/>
            <person name="Woyke T."/>
            <person name="Wu D."/>
            <person name="Brambilla E."/>
            <person name="Klenk H.-P."/>
            <person name="Eisen J.A."/>
        </authorList>
    </citation>
    <scope>NUCLEOTIDE SEQUENCE</scope>
    <source>
        <strain evidence="5">DSM 6220</strain>
    </source>
</reference>
<comment type="similarity">
    <text evidence="1">Belongs to the bacterial solute-binding protein 3 family.</text>
</comment>
<dbReference type="Proteomes" id="UP000005234">
    <property type="component" value="Chromosome"/>
</dbReference>
<dbReference type="PANTHER" id="PTHR30085">
    <property type="entry name" value="AMINO ACID ABC TRANSPORTER PERMEASE"/>
    <property type="match status" value="1"/>
</dbReference>
<keyword evidence="2" id="KW-0813">Transport</keyword>
<feature type="domain" description="Solute-binding protein family 3/N-terminal" evidence="4">
    <location>
        <begin position="40"/>
        <end position="261"/>
    </location>
</feature>
<dbReference type="GO" id="GO:0005576">
    <property type="term" value="C:extracellular region"/>
    <property type="evidence" value="ECO:0007669"/>
    <property type="project" value="TreeGrafter"/>
</dbReference>
<evidence type="ECO:0000313" key="6">
    <source>
        <dbReference type="Proteomes" id="UP000005234"/>
    </source>
</evidence>
<dbReference type="InterPro" id="IPR051455">
    <property type="entry name" value="Bact_solute-bind_prot3"/>
</dbReference>
<accession>H8KYG4</accession>
<sequence>MALTEHLRRTLGGGWIFALVWLCCGPARADLWQQVTASHSLRCGVYADVPPFASPDPVSRRMAGMDVDLCGAVADSLGVRLQLVPLSVESRIPELQMGRVDILIANLAYSRSRAQQISFSDAYYVAHENLVVQQADAGLSLQDLRGQRISATRGSTSEESVRINQAIPVSYQDTGAAYLALAQHKVRGFVTNGMTARQLVAKVAADGVSLAILEQPMADEPVAIGMRRGEADLRNRVNQALETLERQGRIEAIWNRWLGPETIYRMPRHDHVTPIEDLHFTALP</sequence>
<dbReference type="RefSeq" id="WP_014403971.1">
    <property type="nucleotide sequence ID" value="NC_017033.1"/>
</dbReference>
<gene>
    <name evidence="5" type="ordered locus">Fraau_2625</name>
</gene>
<evidence type="ECO:0000313" key="5">
    <source>
        <dbReference type="EMBL" id="AFC86968.1"/>
    </source>
</evidence>
<evidence type="ECO:0000256" key="3">
    <source>
        <dbReference type="ARBA" id="ARBA00022729"/>
    </source>
</evidence>
<dbReference type="AlphaFoldDB" id="H8KYG4"/>
<dbReference type="STRING" id="767434.Fraau_2625"/>
<dbReference type="PANTHER" id="PTHR30085:SF6">
    <property type="entry name" value="ABC TRANSPORTER GLUTAMINE-BINDING PROTEIN GLNH"/>
    <property type="match status" value="1"/>
</dbReference>
<dbReference type="Gene3D" id="3.40.190.10">
    <property type="entry name" value="Periplasmic binding protein-like II"/>
    <property type="match status" value="2"/>
</dbReference>
<dbReference type="KEGG" id="fau:Fraau_2625"/>
<keyword evidence="3" id="KW-0732">Signal</keyword>
<protein>
    <submittedName>
        <fullName evidence="5">Periplasmic component of amino acid ABC-type transporter/signal transduction system</fullName>
    </submittedName>
</protein>
<dbReference type="InterPro" id="IPR001638">
    <property type="entry name" value="Solute-binding_3/MltF_N"/>
</dbReference>
<evidence type="ECO:0000256" key="2">
    <source>
        <dbReference type="ARBA" id="ARBA00022448"/>
    </source>
</evidence>
<dbReference type="GO" id="GO:0006865">
    <property type="term" value="P:amino acid transport"/>
    <property type="evidence" value="ECO:0007669"/>
    <property type="project" value="TreeGrafter"/>
</dbReference>
<keyword evidence="6" id="KW-1185">Reference proteome</keyword>